<dbReference type="InterPro" id="IPR011335">
    <property type="entry name" value="Restrct_endonuc-II-like"/>
</dbReference>
<evidence type="ECO:0000256" key="2">
    <source>
        <dbReference type="HAMAP-Rule" id="MF_00048"/>
    </source>
</evidence>
<evidence type="ECO:0000313" key="4">
    <source>
        <dbReference type="Proteomes" id="UP001312908"/>
    </source>
</evidence>
<dbReference type="InterPro" id="IPR003509">
    <property type="entry name" value="UPF0102_YraN-like"/>
</dbReference>
<proteinExistence type="inferred from homology"/>
<dbReference type="Pfam" id="PF02021">
    <property type="entry name" value="UPF0102"/>
    <property type="match status" value="1"/>
</dbReference>
<reference evidence="3 4" key="1">
    <citation type="submission" date="2023-10" db="EMBL/GenBank/DDBJ databases">
        <title>Sorlinia euscelidii gen. nov., sp. nov., an acetic acid bacteria isolated from the gut of Euscelidius variegatus emitter.</title>
        <authorList>
            <person name="Michoud G."/>
            <person name="Marasco R."/>
            <person name="Seferji K."/>
            <person name="Gonella E."/>
            <person name="Garuglieri E."/>
            <person name="Alma A."/>
            <person name="Mapelli F."/>
            <person name="Borin S."/>
            <person name="Daffonchio D."/>
            <person name="Crotti E."/>
        </authorList>
    </citation>
    <scope>NUCLEOTIDE SEQUENCE [LARGE SCALE GENOMIC DNA]</scope>
    <source>
        <strain evidence="3 4">EV16P</strain>
    </source>
</reference>
<sequence>MTLRRALRGADAYRRGLAAEDRVARLFQEEGCDILARRQRTPFGEIDLIVADPGHLVFVEIKARRHLTEAAQSLSPRQAQRIIQAATFCLETEPCWQRDATRFDLIIIDELHEIRRIKDVFRLI</sequence>
<evidence type="ECO:0000256" key="1">
    <source>
        <dbReference type="ARBA" id="ARBA00006738"/>
    </source>
</evidence>
<evidence type="ECO:0000313" key="3">
    <source>
        <dbReference type="EMBL" id="MEE8658927.1"/>
    </source>
</evidence>
<dbReference type="Gene3D" id="3.40.1350.10">
    <property type="match status" value="1"/>
</dbReference>
<name>A0ABU7U261_9PROT</name>
<dbReference type="SUPFAM" id="SSF52980">
    <property type="entry name" value="Restriction endonuclease-like"/>
    <property type="match status" value="1"/>
</dbReference>
<dbReference type="InterPro" id="IPR011856">
    <property type="entry name" value="tRNA_endonuc-like_dom_sf"/>
</dbReference>
<accession>A0ABU7U261</accession>
<dbReference type="HAMAP" id="MF_00048">
    <property type="entry name" value="UPF0102"/>
    <property type="match status" value="1"/>
</dbReference>
<dbReference type="RefSeq" id="WP_394819820.1">
    <property type="nucleotide sequence ID" value="NZ_JAWJZY010000003.1"/>
</dbReference>
<dbReference type="PANTHER" id="PTHR34039">
    <property type="entry name" value="UPF0102 PROTEIN YRAN"/>
    <property type="match status" value="1"/>
</dbReference>
<dbReference type="PANTHER" id="PTHR34039:SF1">
    <property type="entry name" value="UPF0102 PROTEIN YRAN"/>
    <property type="match status" value="1"/>
</dbReference>
<comment type="similarity">
    <text evidence="1 2">Belongs to the UPF0102 family.</text>
</comment>
<organism evidence="3 4">
    <name type="scientific">Sorlinia euscelidii</name>
    <dbReference type="NCBI Taxonomy" id="3081148"/>
    <lineage>
        <taxon>Bacteria</taxon>
        <taxon>Pseudomonadati</taxon>
        <taxon>Pseudomonadota</taxon>
        <taxon>Alphaproteobacteria</taxon>
        <taxon>Acetobacterales</taxon>
        <taxon>Acetobacteraceae</taxon>
        <taxon>Sorlinia</taxon>
    </lineage>
</organism>
<comment type="caution">
    <text evidence="3">The sequence shown here is derived from an EMBL/GenBank/DDBJ whole genome shotgun (WGS) entry which is preliminary data.</text>
</comment>
<gene>
    <name evidence="3" type="ORF">DOFOFD_07875</name>
</gene>
<dbReference type="Proteomes" id="UP001312908">
    <property type="component" value="Unassembled WGS sequence"/>
</dbReference>
<protein>
    <recommendedName>
        <fullName evidence="2">UPF0102 protein DOFOFD_07875</fullName>
    </recommendedName>
</protein>
<keyword evidence="4" id="KW-1185">Reference proteome</keyword>
<dbReference type="EMBL" id="JAWJZY010000003">
    <property type="protein sequence ID" value="MEE8658927.1"/>
    <property type="molecule type" value="Genomic_DNA"/>
</dbReference>